<organism evidence="1 2">
    <name type="scientific">Rotaria magnacalcarata</name>
    <dbReference type="NCBI Taxonomy" id="392030"/>
    <lineage>
        <taxon>Eukaryota</taxon>
        <taxon>Metazoa</taxon>
        <taxon>Spiralia</taxon>
        <taxon>Gnathifera</taxon>
        <taxon>Rotifera</taxon>
        <taxon>Eurotatoria</taxon>
        <taxon>Bdelloidea</taxon>
        <taxon>Philodinida</taxon>
        <taxon>Philodinidae</taxon>
        <taxon>Rotaria</taxon>
    </lineage>
</organism>
<accession>A0A8S2UYZ7</accession>
<sequence length="57" mass="6336">LLCEYGVLQNTFDAEQSVNLNDAYPDELKQIDADKLKSITLIEASKLYARGCVTGRT</sequence>
<protein>
    <submittedName>
        <fullName evidence="1">Uncharacterized protein</fullName>
    </submittedName>
</protein>
<comment type="caution">
    <text evidence="1">The sequence shown here is derived from an EMBL/GenBank/DDBJ whole genome shotgun (WGS) entry which is preliminary data.</text>
</comment>
<feature type="non-terminal residue" evidence="1">
    <location>
        <position position="1"/>
    </location>
</feature>
<name>A0A8S2UYZ7_9BILA</name>
<dbReference type="EMBL" id="CAJOBJ010044848">
    <property type="protein sequence ID" value="CAF4344818.1"/>
    <property type="molecule type" value="Genomic_DNA"/>
</dbReference>
<gene>
    <name evidence="1" type="ORF">GIL414_LOCUS27709</name>
</gene>
<proteinExistence type="predicted"/>
<dbReference type="AlphaFoldDB" id="A0A8S2UYZ7"/>
<evidence type="ECO:0000313" key="2">
    <source>
        <dbReference type="Proteomes" id="UP000681720"/>
    </source>
</evidence>
<evidence type="ECO:0000313" key="1">
    <source>
        <dbReference type="EMBL" id="CAF4344818.1"/>
    </source>
</evidence>
<dbReference type="Proteomes" id="UP000681720">
    <property type="component" value="Unassembled WGS sequence"/>
</dbReference>
<reference evidence="1" key="1">
    <citation type="submission" date="2021-02" db="EMBL/GenBank/DDBJ databases">
        <authorList>
            <person name="Nowell W R."/>
        </authorList>
    </citation>
    <scope>NUCLEOTIDE SEQUENCE</scope>
</reference>